<evidence type="ECO:0000256" key="1">
    <source>
        <dbReference type="ARBA" id="ARBA00001957"/>
    </source>
</evidence>
<dbReference type="InterPro" id="IPR020845">
    <property type="entry name" value="AMP-binding_CS"/>
</dbReference>
<dbReference type="Gene3D" id="3.30.300.30">
    <property type="match status" value="1"/>
</dbReference>
<evidence type="ECO:0000313" key="6">
    <source>
        <dbReference type="Proteomes" id="UP001595851"/>
    </source>
</evidence>
<accession>A0ABV8GTI1</accession>
<proteinExistence type="predicted"/>
<organism evidence="5 6">
    <name type="scientific">Nonomuraea purpurea</name>
    <dbReference type="NCBI Taxonomy" id="1849276"/>
    <lineage>
        <taxon>Bacteria</taxon>
        <taxon>Bacillati</taxon>
        <taxon>Actinomycetota</taxon>
        <taxon>Actinomycetes</taxon>
        <taxon>Streptosporangiales</taxon>
        <taxon>Streptosporangiaceae</taxon>
        <taxon>Nonomuraea</taxon>
    </lineage>
</organism>
<keyword evidence="6" id="KW-1185">Reference proteome</keyword>
<keyword evidence="2" id="KW-0596">Phosphopantetheine</keyword>
<name>A0ABV8GTI1_9ACTN</name>
<dbReference type="PANTHER" id="PTHR45527">
    <property type="entry name" value="NONRIBOSOMAL PEPTIDE SYNTHETASE"/>
    <property type="match status" value="1"/>
</dbReference>
<protein>
    <submittedName>
        <fullName evidence="5">Amino acid adenylation domain-containing protein</fullName>
    </submittedName>
</protein>
<reference evidence="6" key="1">
    <citation type="journal article" date="2019" name="Int. J. Syst. Evol. Microbiol.">
        <title>The Global Catalogue of Microorganisms (GCM) 10K type strain sequencing project: providing services to taxonomists for standard genome sequencing and annotation.</title>
        <authorList>
            <consortium name="The Broad Institute Genomics Platform"/>
            <consortium name="The Broad Institute Genome Sequencing Center for Infectious Disease"/>
            <person name="Wu L."/>
            <person name="Ma J."/>
        </authorList>
    </citation>
    <scope>NUCLEOTIDE SEQUENCE [LARGE SCALE GENOMIC DNA]</scope>
    <source>
        <strain evidence="6">TBRC 1276</strain>
    </source>
</reference>
<dbReference type="InterPro" id="IPR025110">
    <property type="entry name" value="AMP-bd_C"/>
</dbReference>
<dbReference type="Gene3D" id="3.30.559.10">
    <property type="entry name" value="Chloramphenicol acetyltransferase-like domain"/>
    <property type="match status" value="1"/>
</dbReference>
<dbReference type="InterPro" id="IPR036736">
    <property type="entry name" value="ACP-like_sf"/>
</dbReference>
<dbReference type="Pfam" id="PF00550">
    <property type="entry name" value="PP-binding"/>
    <property type="match status" value="1"/>
</dbReference>
<dbReference type="InterPro" id="IPR020806">
    <property type="entry name" value="PKS_PP-bd"/>
</dbReference>
<dbReference type="Gene3D" id="3.30.559.30">
    <property type="entry name" value="Nonribosomal peptide synthetase, condensation domain"/>
    <property type="match status" value="1"/>
</dbReference>
<dbReference type="Gene3D" id="3.40.50.1820">
    <property type="entry name" value="alpha/beta hydrolase"/>
    <property type="match status" value="1"/>
</dbReference>
<dbReference type="Gene3D" id="2.30.38.10">
    <property type="entry name" value="Luciferase, Domain 3"/>
    <property type="match status" value="1"/>
</dbReference>
<dbReference type="PROSITE" id="PS50075">
    <property type="entry name" value="CARRIER"/>
    <property type="match status" value="1"/>
</dbReference>
<dbReference type="InterPro" id="IPR045851">
    <property type="entry name" value="AMP-bd_C_sf"/>
</dbReference>
<comment type="cofactor">
    <cofactor evidence="1">
        <name>pantetheine 4'-phosphate</name>
        <dbReference type="ChEBI" id="CHEBI:47942"/>
    </cofactor>
</comment>
<dbReference type="InterPro" id="IPR009081">
    <property type="entry name" value="PP-bd_ACP"/>
</dbReference>
<keyword evidence="3" id="KW-0597">Phosphoprotein</keyword>
<evidence type="ECO:0000256" key="3">
    <source>
        <dbReference type="ARBA" id="ARBA00022553"/>
    </source>
</evidence>
<dbReference type="Pfam" id="PF13193">
    <property type="entry name" value="AMP-binding_C"/>
    <property type="match status" value="1"/>
</dbReference>
<dbReference type="InterPro" id="IPR023213">
    <property type="entry name" value="CAT-like_dom_sf"/>
</dbReference>
<dbReference type="PANTHER" id="PTHR45527:SF1">
    <property type="entry name" value="FATTY ACID SYNTHASE"/>
    <property type="match status" value="1"/>
</dbReference>
<dbReference type="PROSITE" id="PS00455">
    <property type="entry name" value="AMP_BINDING"/>
    <property type="match status" value="1"/>
</dbReference>
<evidence type="ECO:0000256" key="2">
    <source>
        <dbReference type="ARBA" id="ARBA00022450"/>
    </source>
</evidence>
<gene>
    <name evidence="5" type="ORF">ACFOY2_51040</name>
</gene>
<comment type="caution">
    <text evidence="5">The sequence shown here is derived from an EMBL/GenBank/DDBJ whole genome shotgun (WGS) entry which is preliminary data.</text>
</comment>
<evidence type="ECO:0000259" key="4">
    <source>
        <dbReference type="PROSITE" id="PS50075"/>
    </source>
</evidence>
<dbReference type="SMART" id="SM00823">
    <property type="entry name" value="PKS_PP"/>
    <property type="match status" value="1"/>
</dbReference>
<dbReference type="Proteomes" id="UP001595851">
    <property type="component" value="Unassembled WGS sequence"/>
</dbReference>
<dbReference type="RefSeq" id="WP_379535440.1">
    <property type="nucleotide sequence ID" value="NZ_JBHSBI010000047.1"/>
</dbReference>
<dbReference type="Gene3D" id="3.40.50.980">
    <property type="match status" value="2"/>
</dbReference>
<dbReference type="Pfam" id="PF00668">
    <property type="entry name" value="Condensation"/>
    <property type="match status" value="1"/>
</dbReference>
<feature type="domain" description="Carrier" evidence="4">
    <location>
        <begin position="949"/>
        <end position="1024"/>
    </location>
</feature>
<dbReference type="NCBIfam" id="TIGR01733">
    <property type="entry name" value="AA-adenyl-dom"/>
    <property type="match status" value="1"/>
</dbReference>
<sequence length="1027" mass="110349">MGVPEIATEFPVNRKEQAMWTLHQLVRGRGICNIGFALRVDERLRWWPLQEALDHLVRRHAALRTVVRAEGTRLRKRILPADEVSVPLETLAATEEDCEEQVATVKAAPFEDTGELMIRAHLLLLPERSVICVVLHHLVSDATSIMVLMRELAELYDAYAAGDDPAAELAGQGALRIERDPEPEETAYWVEHLESIDAGRLAMAAARPMPARPTFAGDRLDRPLSEQAVAAVARLRQVTRTTDNIVLLAAYLLLLAKHGAGPDLVVGVPVSGRGSEERDLVGFHAKTLPIRVVVDMERDFAALARATRDAFLHGMEHRGASFESIQHDLDLRSADWRVPLFRHMFNFRPMSDSATVTIGGRPAEVISNHDGTSQLDLEIIAWHRPTALSLTAIYSMEVHTREEIADFLARFDALLVELDAGLDRPVGDAPALTADERRQAEAVNATARVWPGGVLQAIAKRARESPDAMAIGDWTYRDLLAAAASVRDELLSRGIGAGDTVALHAGRGRRLAAAVLGVWGAGAAYLPLDPAHPPERTAFELADAGVRVVLAGRDLPQPLAAGIEVLALDSLTDKGGDAGGGWRDGDVAYLIYTSGSTGRPKGVRVSHAGLANVVHHFAEAAEVTRGDRMLWSTTFSFDVSALELLVPLVAGGGVAVASDESRLAPDAFLDLVRREDVTVVQGTPTLWRHLAPHLGDRLRGVRVLCGGEALTVALAEQLLGAGCRLFNVYGPTETTIWSTAVELRLPLTDRMPIGSPISNTTVHVLDTGGFPVPPGVPGELCIGGTGVALGYHDDPGKTADRFRTHPERGRYYRTGDQVRQRGDGLLEFIGRSDRQVKVRGHRVEPAEVEAVIEEHDAVVDVAVIPETDPAGHVRLVAAVRLAQNGPGAAARDTAVDSVRAYAERKLPAATLPARFVVIDDLPLTGNGKIDYTAVATAVAGPDRSAAPRLPDDADLRTLVLAWRGVLGDERLTADSNFFVAGGHSLLAGKLAVEIGAVLGRDVDFTAVFEAPTPAAMLARLSAGEAAV</sequence>
<dbReference type="InterPro" id="IPR001242">
    <property type="entry name" value="Condensation_dom"/>
</dbReference>
<dbReference type="Pfam" id="PF00501">
    <property type="entry name" value="AMP-binding"/>
    <property type="match status" value="1"/>
</dbReference>
<dbReference type="InterPro" id="IPR010071">
    <property type="entry name" value="AA_adenyl_dom"/>
</dbReference>
<dbReference type="InterPro" id="IPR029058">
    <property type="entry name" value="AB_hydrolase_fold"/>
</dbReference>
<dbReference type="EMBL" id="JBHSBI010000047">
    <property type="protein sequence ID" value="MFC4015627.1"/>
    <property type="molecule type" value="Genomic_DNA"/>
</dbReference>
<dbReference type="InterPro" id="IPR000873">
    <property type="entry name" value="AMP-dep_synth/lig_dom"/>
</dbReference>
<evidence type="ECO:0000313" key="5">
    <source>
        <dbReference type="EMBL" id="MFC4015627.1"/>
    </source>
</evidence>
<dbReference type="SUPFAM" id="SSF56801">
    <property type="entry name" value="Acetyl-CoA synthetase-like"/>
    <property type="match status" value="1"/>
</dbReference>
<dbReference type="SUPFAM" id="SSF52777">
    <property type="entry name" value="CoA-dependent acyltransferases"/>
    <property type="match status" value="2"/>
</dbReference>
<dbReference type="SUPFAM" id="SSF47336">
    <property type="entry name" value="ACP-like"/>
    <property type="match status" value="1"/>
</dbReference>
<dbReference type="CDD" id="cd05930">
    <property type="entry name" value="A_NRPS"/>
    <property type="match status" value="1"/>
</dbReference>